<dbReference type="EMBL" id="FPHF01000105">
    <property type="protein sequence ID" value="SFV68550.1"/>
    <property type="molecule type" value="Genomic_DNA"/>
</dbReference>
<dbReference type="AlphaFoldDB" id="A0A1W1CRP1"/>
<evidence type="ECO:0008006" key="2">
    <source>
        <dbReference type="Google" id="ProtNLM"/>
    </source>
</evidence>
<name>A0A1W1CRP1_9ZZZZ</name>
<dbReference type="Gene3D" id="3.90.930.1">
    <property type="match status" value="1"/>
</dbReference>
<organism evidence="1">
    <name type="scientific">hydrothermal vent metagenome</name>
    <dbReference type="NCBI Taxonomy" id="652676"/>
    <lineage>
        <taxon>unclassified sequences</taxon>
        <taxon>metagenomes</taxon>
        <taxon>ecological metagenomes</taxon>
    </lineage>
</organism>
<gene>
    <name evidence="1" type="ORF">MNB_SM-4-1422</name>
</gene>
<reference evidence="1" key="1">
    <citation type="submission" date="2016-10" db="EMBL/GenBank/DDBJ databases">
        <authorList>
            <person name="de Groot N.N."/>
        </authorList>
    </citation>
    <scope>NUCLEOTIDE SEQUENCE</scope>
</reference>
<accession>A0A1W1CRP1</accession>
<evidence type="ECO:0000313" key="1">
    <source>
        <dbReference type="EMBL" id="SFV68550.1"/>
    </source>
</evidence>
<sequence>MNDKKTISTYPNKRIKIETYKEDDTLVTKFYYDARDAYVKELTKETDGTKDVKHFSMDGVLSKQEYFVDGKRHGVETRYLVSKAEKTIKSTKTYFEGKLHGDCFTYNSLGGIIKQEVFVNGKIQPKAEPESQDELQEED</sequence>
<protein>
    <recommendedName>
        <fullName evidence="2">1-phosphatidylinositol-4-phosphate 5-kinase</fullName>
    </recommendedName>
</protein>
<dbReference type="SUPFAM" id="SSF82185">
    <property type="entry name" value="Histone H3 K4-specific methyltransferase SET7/9 N-terminal domain"/>
    <property type="match status" value="1"/>
</dbReference>
<proteinExistence type="predicted"/>